<dbReference type="GO" id="GO:0030686">
    <property type="term" value="C:90S preribosome"/>
    <property type="evidence" value="ECO:0007669"/>
    <property type="project" value="TreeGrafter"/>
</dbReference>
<dbReference type="InterPro" id="IPR032672">
    <property type="entry name" value="TmcA/NAT10/Kre33"/>
</dbReference>
<evidence type="ECO:0000313" key="2">
    <source>
        <dbReference type="Proteomes" id="UP000593567"/>
    </source>
</evidence>
<dbReference type="PANTHER" id="PTHR10925:SF5">
    <property type="entry name" value="RNA CYTIDINE ACETYLTRANSFERASE"/>
    <property type="match status" value="1"/>
</dbReference>
<dbReference type="PANTHER" id="PTHR10925">
    <property type="entry name" value="N-ACETYLTRANSFERASE 10"/>
    <property type="match status" value="1"/>
</dbReference>
<dbReference type="GO" id="GO:1990883">
    <property type="term" value="F:18S rRNA cytidine N-acetyltransferase activity"/>
    <property type="evidence" value="ECO:0007669"/>
    <property type="project" value="TreeGrafter"/>
</dbReference>
<name>A0A7J7KF11_BUGNE</name>
<dbReference type="GO" id="GO:1904812">
    <property type="term" value="P:rRNA acetylation involved in maturation of SSU-rRNA"/>
    <property type="evidence" value="ECO:0007669"/>
    <property type="project" value="TreeGrafter"/>
</dbReference>
<protein>
    <submittedName>
        <fullName evidence="1">NAT10</fullName>
    </submittedName>
</protein>
<dbReference type="AlphaFoldDB" id="A0A7J7KF11"/>
<dbReference type="Proteomes" id="UP000593567">
    <property type="component" value="Unassembled WGS sequence"/>
</dbReference>
<dbReference type="EMBL" id="VXIV02000597">
    <property type="protein sequence ID" value="KAF6037242.1"/>
    <property type="molecule type" value="Genomic_DNA"/>
</dbReference>
<dbReference type="OrthoDB" id="10067491at2759"/>
<accession>A0A7J7KF11</accession>
<dbReference type="GO" id="GO:0005730">
    <property type="term" value="C:nucleolus"/>
    <property type="evidence" value="ECO:0007669"/>
    <property type="project" value="TreeGrafter"/>
</dbReference>
<keyword evidence="2" id="KW-1185">Reference proteome</keyword>
<evidence type="ECO:0000313" key="1">
    <source>
        <dbReference type="EMBL" id="KAF6037242.1"/>
    </source>
</evidence>
<comment type="caution">
    <text evidence="1">The sequence shown here is derived from an EMBL/GenBank/DDBJ whole genome shotgun (WGS) entry which is preliminary data.</text>
</comment>
<gene>
    <name evidence="1" type="ORF">EB796_004432</name>
</gene>
<organism evidence="1 2">
    <name type="scientific">Bugula neritina</name>
    <name type="common">Brown bryozoan</name>
    <name type="synonym">Sertularia neritina</name>
    <dbReference type="NCBI Taxonomy" id="10212"/>
    <lineage>
        <taxon>Eukaryota</taxon>
        <taxon>Metazoa</taxon>
        <taxon>Spiralia</taxon>
        <taxon>Lophotrochozoa</taxon>
        <taxon>Bryozoa</taxon>
        <taxon>Gymnolaemata</taxon>
        <taxon>Cheilostomatida</taxon>
        <taxon>Flustrina</taxon>
        <taxon>Buguloidea</taxon>
        <taxon>Bugulidae</taxon>
        <taxon>Bugula</taxon>
    </lineage>
</organism>
<proteinExistence type="predicted"/>
<sequence length="69" mass="7832">MATLRKNIDPRIKALIENNVKTRMRSLFVVVGAKAKNQVAVLHELISTASDKSKLPVLWCYEKHLGMKK</sequence>
<reference evidence="1" key="1">
    <citation type="submission" date="2020-06" db="EMBL/GenBank/DDBJ databases">
        <title>Draft genome of Bugula neritina, a colonial animal packing powerful symbionts and potential medicines.</title>
        <authorList>
            <person name="Rayko M."/>
        </authorList>
    </citation>
    <scope>NUCLEOTIDE SEQUENCE [LARGE SCALE GENOMIC DNA]</scope>
    <source>
        <strain evidence="1">Kwan_BN1</strain>
    </source>
</reference>
<dbReference type="GO" id="GO:0000049">
    <property type="term" value="F:tRNA binding"/>
    <property type="evidence" value="ECO:0007669"/>
    <property type="project" value="TreeGrafter"/>
</dbReference>